<gene>
    <name evidence="1" type="ORF">NSPZN2_60108</name>
</gene>
<dbReference type="Proteomes" id="UP000675880">
    <property type="component" value="Unassembled WGS sequence"/>
</dbReference>
<name>A0ABN7MDZ2_9BACT</name>
<reference evidence="1 2" key="1">
    <citation type="submission" date="2021-02" db="EMBL/GenBank/DDBJ databases">
        <authorList>
            <person name="Han P."/>
        </authorList>
    </citation>
    <scope>NUCLEOTIDE SEQUENCE [LARGE SCALE GENOMIC DNA]</scope>
    <source>
        <strain evidence="1">Candidatus Nitrospira sp. ZN2</strain>
    </source>
</reference>
<dbReference type="EMBL" id="CAJNBJ010000019">
    <property type="protein sequence ID" value="CAE6793196.1"/>
    <property type="molecule type" value="Genomic_DNA"/>
</dbReference>
<comment type="caution">
    <text evidence="1">The sequence shown here is derived from an EMBL/GenBank/DDBJ whole genome shotgun (WGS) entry which is preliminary data.</text>
</comment>
<protein>
    <submittedName>
        <fullName evidence="1">Uncharacterized protein</fullName>
    </submittedName>
</protein>
<keyword evidence="2" id="KW-1185">Reference proteome</keyword>
<evidence type="ECO:0000313" key="1">
    <source>
        <dbReference type="EMBL" id="CAE6793196.1"/>
    </source>
</evidence>
<sequence>MLKQVSSFVPAPSHPATYIQAYASGPQSLVPCWTTCLNSLLRSLMFIILSGCLSPIAMHRAVIEYDRTVSYVEADLLLLNIARARYHRPVHFTAVSSVAATFDFRTSAGISGGLGRAPEAAERAVNLEYSASVAENPTITIVPITGEEFTKRVLRPLDEDKFEFLVRQGYDINMVLRLMARGIAFDDERGPLVLFNAPSQGEGYREFRRRLLHLAGLDAERQLFVGPILFEESHTVRTNRPPNPDEVVAALEKGFRWEGDDEGKVHTVRRKAVGRLVIANYDPARLSNEERRHLHEEAQRAPLDSILVDIRPGNPGGDYPLHGSILLRSMNAIIGFVARSIEEEQELMVSPDVRTKTVVRNPARTLEIEESDSKPGDYEFSVPFDGRYYSVRKYPVSQGMVPSWNQEAFAVLSNLFQMTVTDLTKYPTPAIAITK</sequence>
<proteinExistence type="predicted"/>
<accession>A0ABN7MDZ2</accession>
<organism evidence="1 2">
    <name type="scientific">Nitrospira defluvii</name>
    <dbReference type="NCBI Taxonomy" id="330214"/>
    <lineage>
        <taxon>Bacteria</taxon>
        <taxon>Pseudomonadati</taxon>
        <taxon>Nitrospirota</taxon>
        <taxon>Nitrospiria</taxon>
        <taxon>Nitrospirales</taxon>
        <taxon>Nitrospiraceae</taxon>
        <taxon>Nitrospira</taxon>
    </lineage>
</organism>
<evidence type="ECO:0000313" key="2">
    <source>
        <dbReference type="Proteomes" id="UP000675880"/>
    </source>
</evidence>